<proteinExistence type="predicted"/>
<dbReference type="Proteomes" id="UP001501442">
    <property type="component" value="Unassembled WGS sequence"/>
</dbReference>
<dbReference type="PROSITE" id="PS50995">
    <property type="entry name" value="HTH_MARR_2"/>
    <property type="match status" value="1"/>
</dbReference>
<reference evidence="6" key="1">
    <citation type="journal article" date="2019" name="Int. J. Syst. Evol. Microbiol.">
        <title>The Global Catalogue of Microorganisms (GCM) 10K type strain sequencing project: providing services to taxonomists for standard genome sequencing and annotation.</title>
        <authorList>
            <consortium name="The Broad Institute Genomics Platform"/>
            <consortium name="The Broad Institute Genome Sequencing Center for Infectious Disease"/>
            <person name="Wu L."/>
            <person name="Ma J."/>
        </authorList>
    </citation>
    <scope>NUCLEOTIDE SEQUENCE [LARGE SCALE GENOMIC DNA]</scope>
    <source>
        <strain evidence="6">JCM 17939</strain>
    </source>
</reference>
<dbReference type="InterPro" id="IPR023187">
    <property type="entry name" value="Tscrpt_reg_MarR-type_CS"/>
</dbReference>
<dbReference type="PANTHER" id="PTHR33164">
    <property type="entry name" value="TRANSCRIPTIONAL REGULATOR, MARR FAMILY"/>
    <property type="match status" value="1"/>
</dbReference>
<keyword evidence="2" id="KW-0238">DNA-binding</keyword>
<dbReference type="SMART" id="SM00347">
    <property type="entry name" value="HTH_MARR"/>
    <property type="match status" value="1"/>
</dbReference>
<feature type="domain" description="HTH marR-type" evidence="4">
    <location>
        <begin position="24"/>
        <end position="162"/>
    </location>
</feature>
<evidence type="ECO:0000256" key="3">
    <source>
        <dbReference type="ARBA" id="ARBA00023163"/>
    </source>
</evidence>
<dbReference type="PANTHER" id="PTHR33164:SF104">
    <property type="entry name" value="TRANSCRIPTIONAL REGULATORY PROTEIN"/>
    <property type="match status" value="1"/>
</dbReference>
<sequence length="168" mass="19280">MERDSVDRHVERWLPELPDLDPRAEGIVTRMQFIVRHLRRNKERVLKERGLQMGEWEILHALHTQRGLGEPYRAAPTALADAVGVPPTTMTSRLDRLEGRGFVVRTHDPADRRRLLVELTDAGHAAWQSAMAGLDRGEKELLATLHPDEQDRLAELLRPLMRHVDART</sequence>
<dbReference type="InterPro" id="IPR036390">
    <property type="entry name" value="WH_DNA-bd_sf"/>
</dbReference>
<organism evidence="5 6">
    <name type="scientific">Actinoallomurus vinaceus</name>
    <dbReference type="NCBI Taxonomy" id="1080074"/>
    <lineage>
        <taxon>Bacteria</taxon>
        <taxon>Bacillati</taxon>
        <taxon>Actinomycetota</taxon>
        <taxon>Actinomycetes</taxon>
        <taxon>Streptosporangiales</taxon>
        <taxon>Thermomonosporaceae</taxon>
        <taxon>Actinoallomurus</taxon>
    </lineage>
</organism>
<dbReference type="InterPro" id="IPR036388">
    <property type="entry name" value="WH-like_DNA-bd_sf"/>
</dbReference>
<keyword evidence="6" id="KW-1185">Reference proteome</keyword>
<evidence type="ECO:0000256" key="2">
    <source>
        <dbReference type="ARBA" id="ARBA00023125"/>
    </source>
</evidence>
<dbReference type="Gene3D" id="1.10.10.10">
    <property type="entry name" value="Winged helix-like DNA-binding domain superfamily/Winged helix DNA-binding domain"/>
    <property type="match status" value="1"/>
</dbReference>
<gene>
    <name evidence="5" type="ORF">GCM10023196_011830</name>
</gene>
<protein>
    <submittedName>
        <fullName evidence="5">MarR family transcriptional regulator</fullName>
    </submittedName>
</protein>
<dbReference type="EMBL" id="BAABHK010000001">
    <property type="protein sequence ID" value="GAA4621853.1"/>
    <property type="molecule type" value="Genomic_DNA"/>
</dbReference>
<dbReference type="PROSITE" id="PS01117">
    <property type="entry name" value="HTH_MARR_1"/>
    <property type="match status" value="1"/>
</dbReference>
<evidence type="ECO:0000256" key="1">
    <source>
        <dbReference type="ARBA" id="ARBA00023015"/>
    </source>
</evidence>
<keyword evidence="3" id="KW-0804">Transcription</keyword>
<dbReference type="SUPFAM" id="SSF46785">
    <property type="entry name" value="Winged helix' DNA-binding domain"/>
    <property type="match status" value="1"/>
</dbReference>
<accession>A0ABP8U3V2</accession>
<dbReference type="InterPro" id="IPR039422">
    <property type="entry name" value="MarR/SlyA-like"/>
</dbReference>
<evidence type="ECO:0000259" key="4">
    <source>
        <dbReference type="PROSITE" id="PS50995"/>
    </source>
</evidence>
<comment type="caution">
    <text evidence="5">The sequence shown here is derived from an EMBL/GenBank/DDBJ whole genome shotgun (WGS) entry which is preliminary data.</text>
</comment>
<dbReference type="RefSeq" id="WP_345429576.1">
    <property type="nucleotide sequence ID" value="NZ_BAABHK010000001.1"/>
</dbReference>
<dbReference type="InterPro" id="IPR000835">
    <property type="entry name" value="HTH_MarR-typ"/>
</dbReference>
<name>A0ABP8U3V2_9ACTN</name>
<keyword evidence="1" id="KW-0805">Transcription regulation</keyword>
<dbReference type="Pfam" id="PF01047">
    <property type="entry name" value="MarR"/>
    <property type="match status" value="1"/>
</dbReference>
<evidence type="ECO:0000313" key="5">
    <source>
        <dbReference type="EMBL" id="GAA4621853.1"/>
    </source>
</evidence>
<evidence type="ECO:0000313" key="6">
    <source>
        <dbReference type="Proteomes" id="UP001501442"/>
    </source>
</evidence>
<dbReference type="PRINTS" id="PR00598">
    <property type="entry name" value="HTHMARR"/>
</dbReference>